<feature type="non-terminal residue" evidence="1">
    <location>
        <position position="133"/>
    </location>
</feature>
<dbReference type="EMBL" id="BART01038317">
    <property type="protein sequence ID" value="GAH05381.1"/>
    <property type="molecule type" value="Genomic_DNA"/>
</dbReference>
<accession>X1CB30</accession>
<protein>
    <submittedName>
        <fullName evidence="1">Uncharacterized protein</fullName>
    </submittedName>
</protein>
<organism evidence="1">
    <name type="scientific">marine sediment metagenome</name>
    <dbReference type="NCBI Taxonomy" id="412755"/>
    <lineage>
        <taxon>unclassified sequences</taxon>
        <taxon>metagenomes</taxon>
        <taxon>ecological metagenomes</taxon>
    </lineage>
</organism>
<proteinExistence type="predicted"/>
<gene>
    <name evidence="1" type="ORF">S01H4_63621</name>
</gene>
<dbReference type="AlphaFoldDB" id="X1CB30"/>
<sequence>NVYYQAAPSCTNVIAGSETVTVRPTPTATIAGTITVCQDDASPDITFTNPQTLPVTVTYKINAGADLTVNVAASSSATVAAPTGAAGDFVYSLVNVYYQAAPSCTNVIAGSETVTVRPTPTATIAGTVTVCQD</sequence>
<reference evidence="1" key="1">
    <citation type="journal article" date="2014" name="Front. Microbiol.">
        <title>High frequency of phylogenetically diverse reductive dehalogenase-homologous genes in deep subseafloor sedimentary metagenomes.</title>
        <authorList>
            <person name="Kawai M."/>
            <person name="Futagami T."/>
            <person name="Toyoda A."/>
            <person name="Takaki Y."/>
            <person name="Nishi S."/>
            <person name="Hori S."/>
            <person name="Arai W."/>
            <person name="Tsubouchi T."/>
            <person name="Morono Y."/>
            <person name="Uchiyama I."/>
            <person name="Ito T."/>
            <person name="Fujiyama A."/>
            <person name="Inagaki F."/>
            <person name="Takami H."/>
        </authorList>
    </citation>
    <scope>NUCLEOTIDE SEQUENCE</scope>
    <source>
        <strain evidence="1">Expedition CK06-06</strain>
    </source>
</reference>
<evidence type="ECO:0000313" key="1">
    <source>
        <dbReference type="EMBL" id="GAH05381.1"/>
    </source>
</evidence>
<feature type="non-terminal residue" evidence="1">
    <location>
        <position position="1"/>
    </location>
</feature>
<name>X1CB30_9ZZZZ</name>
<comment type="caution">
    <text evidence="1">The sequence shown here is derived from an EMBL/GenBank/DDBJ whole genome shotgun (WGS) entry which is preliminary data.</text>
</comment>